<organism evidence="1 2">
    <name type="scientific">Extremus antarcticus</name>
    <dbReference type="NCBI Taxonomy" id="702011"/>
    <lineage>
        <taxon>Eukaryota</taxon>
        <taxon>Fungi</taxon>
        <taxon>Dikarya</taxon>
        <taxon>Ascomycota</taxon>
        <taxon>Pezizomycotina</taxon>
        <taxon>Dothideomycetes</taxon>
        <taxon>Dothideomycetidae</taxon>
        <taxon>Mycosphaerellales</taxon>
        <taxon>Extremaceae</taxon>
        <taxon>Extremus</taxon>
    </lineage>
</organism>
<dbReference type="SUPFAM" id="SSF53649">
    <property type="entry name" value="Alkaline phosphatase-like"/>
    <property type="match status" value="1"/>
</dbReference>
<dbReference type="Gene3D" id="3.30.1360.110">
    <property type="entry name" value="Domain 2, Phosphonoacetate Hydrolase"/>
    <property type="match status" value="1"/>
</dbReference>
<dbReference type="Pfam" id="PF01663">
    <property type="entry name" value="Phosphodiest"/>
    <property type="match status" value="1"/>
</dbReference>
<dbReference type="PANTHER" id="PTHR10151:SF120">
    <property type="entry name" value="BIS(5'-ADENOSYL)-TRIPHOSPHATASE"/>
    <property type="match status" value="1"/>
</dbReference>
<accession>A0AAJ0DAB5</accession>
<dbReference type="InterPro" id="IPR002591">
    <property type="entry name" value="Phosphodiest/P_Trfase"/>
</dbReference>
<gene>
    <name evidence="1" type="ORF">LTR09_008848</name>
</gene>
<evidence type="ECO:0000313" key="1">
    <source>
        <dbReference type="EMBL" id="KAK3049928.1"/>
    </source>
</evidence>
<dbReference type="Gene3D" id="1.10.3210.10">
    <property type="entry name" value="Hypothetical protein af1432"/>
    <property type="match status" value="1"/>
</dbReference>
<dbReference type="PANTHER" id="PTHR10151">
    <property type="entry name" value="ECTONUCLEOTIDE PYROPHOSPHATASE/PHOSPHODIESTERASE"/>
    <property type="match status" value="1"/>
</dbReference>
<reference evidence="1" key="1">
    <citation type="submission" date="2023-04" db="EMBL/GenBank/DDBJ databases">
        <title>Black Yeasts Isolated from many extreme environments.</title>
        <authorList>
            <person name="Coleine C."/>
            <person name="Stajich J.E."/>
            <person name="Selbmann L."/>
        </authorList>
    </citation>
    <scope>NUCLEOTIDE SEQUENCE</scope>
    <source>
        <strain evidence="1">CCFEE 5312</strain>
    </source>
</reference>
<dbReference type="InterPro" id="IPR017850">
    <property type="entry name" value="Alkaline_phosphatase_core_sf"/>
</dbReference>
<evidence type="ECO:0008006" key="3">
    <source>
        <dbReference type="Google" id="ProtNLM"/>
    </source>
</evidence>
<dbReference type="InterPro" id="IPR023116">
    <property type="entry name" value="Phosphonoacetate_hydro_insert"/>
</dbReference>
<protein>
    <recommendedName>
        <fullName evidence="3">Phosphonoacetate hydrolase</fullName>
    </recommendedName>
</protein>
<dbReference type="GO" id="GO:0016787">
    <property type="term" value="F:hydrolase activity"/>
    <property type="evidence" value="ECO:0007669"/>
    <property type="project" value="UniProtKB-ARBA"/>
</dbReference>
<evidence type="ECO:0000313" key="2">
    <source>
        <dbReference type="Proteomes" id="UP001271007"/>
    </source>
</evidence>
<dbReference type="AlphaFoldDB" id="A0AAJ0DAB5"/>
<comment type="caution">
    <text evidence="1">The sequence shown here is derived from an EMBL/GenBank/DDBJ whole genome shotgun (WGS) entry which is preliminary data.</text>
</comment>
<dbReference type="Gene3D" id="3.40.720.10">
    <property type="entry name" value="Alkaline Phosphatase, subunit A"/>
    <property type="match status" value="1"/>
</dbReference>
<sequence length="426" mass="47071">MEEANKDPWIQEKVALRRWDDQAKNPNMKTPPLGNFEEMTVRSLSKSRAQIELHGRTYNLPTRPTVAVCVDGFDPEYLEHGITDGIIPNMAAMVKDGFHAPARCAMPSFTNPNNVSIITGVPISKHGIVGNYFLDRETKEEKVILDDSMLIGSTILELMPKRGVRVAAVTAKDKLRKILSHGLEGAICFSTEKAGSCTLEVNGITNVESWVGRPQPSQYSGDLSLYVMDAGVKLLEEDPVDQRIGRLVELGAQVAVTGDHGMSDKSKPDGTPNVLFLEDALSEKWGAGKARVICPITDPFVRHHGALGSFVRVYASREDDIDDMLRFCQSLPEVEVALNTQDAADKLELVAEREGDIVVVSKKNAVIGSRKEEHDLSNLQEHRLRSHGGLSESDIPLLMSRPQARSGESNGQQWRNFDIFDLLLNH</sequence>
<dbReference type="Proteomes" id="UP001271007">
    <property type="component" value="Unassembled WGS sequence"/>
</dbReference>
<dbReference type="EMBL" id="JAWDJX010000036">
    <property type="protein sequence ID" value="KAK3049928.1"/>
    <property type="molecule type" value="Genomic_DNA"/>
</dbReference>
<proteinExistence type="predicted"/>
<keyword evidence="2" id="KW-1185">Reference proteome</keyword>
<name>A0AAJ0DAB5_9PEZI</name>